<sequence>MDLMQLSDLLDNNDNREIDLPGTRKNVINFFNNQYQKLKYLANISPLNSVSYDNIKVQTSQSNSIEDKTIRQLQAKEYLRIVDDCINSLDDIKKTIFQARVIKNLYHWQIEQISGYGNTRMYELLNLGCLEFAQKLKDMTDIDLLEYKE</sequence>
<accession>A0A0F7PVD2</accession>
<dbReference type="Proteomes" id="UP000035027">
    <property type="component" value="Chromosome"/>
</dbReference>
<gene>
    <name evidence="1" type="ORF">LsR_01590</name>
</gene>
<proteinExistence type="predicted"/>
<dbReference type="AlphaFoldDB" id="A0A0F7PVD2"/>
<dbReference type="PATRIC" id="fig|1194971.3.peg.1597"/>
<dbReference type="InterPro" id="IPR006524">
    <property type="entry name" value="ArpU-like"/>
</dbReference>
<organism evidence="1 2">
    <name type="scientific">Ligilactobacillus salivarius str. Ren</name>
    <dbReference type="NCBI Taxonomy" id="1194971"/>
    <lineage>
        <taxon>Bacteria</taxon>
        <taxon>Bacillati</taxon>
        <taxon>Bacillota</taxon>
        <taxon>Bacilli</taxon>
        <taxon>Lactobacillales</taxon>
        <taxon>Lactobacillaceae</taxon>
        <taxon>Ligilactobacillus</taxon>
    </lineage>
</organism>
<evidence type="ECO:0000313" key="1">
    <source>
        <dbReference type="EMBL" id="AKI05132.1"/>
    </source>
</evidence>
<name>A0A0F7PVD2_9LACO</name>
<protein>
    <recommendedName>
        <fullName evidence="3">ArpU family transcriptional regulator</fullName>
    </recommendedName>
</protein>
<reference evidence="1 2" key="1">
    <citation type="submission" date="2015-05" db="EMBL/GenBank/DDBJ databases">
        <title>Complete genome sequence of Lactobacillus salivarius Ren, a probiotic strain with antitumor activity.</title>
        <authorList>
            <person name="Sun E."/>
            <person name="Zhao L."/>
            <person name="Liu S."/>
            <person name="Zhang M."/>
            <person name="Guo H."/>
            <person name="Ren F."/>
        </authorList>
    </citation>
    <scope>NUCLEOTIDE SEQUENCE [LARGE SCALE GENOMIC DNA]</scope>
    <source>
        <strain evidence="1 2">Ren</strain>
    </source>
</reference>
<dbReference type="EMBL" id="CP011403">
    <property type="protein sequence ID" value="AKI05132.1"/>
    <property type="molecule type" value="Genomic_DNA"/>
</dbReference>
<evidence type="ECO:0000313" key="2">
    <source>
        <dbReference type="Proteomes" id="UP000035027"/>
    </source>
</evidence>
<evidence type="ECO:0008006" key="3">
    <source>
        <dbReference type="Google" id="ProtNLM"/>
    </source>
</evidence>
<dbReference type="NCBIfam" id="TIGR01637">
    <property type="entry name" value="phage_arpU"/>
    <property type="match status" value="1"/>
</dbReference>